<name>A0ABS8BQL7_9RHOB</name>
<evidence type="ECO:0000313" key="2">
    <source>
        <dbReference type="EMBL" id="MCB5197894.1"/>
    </source>
</evidence>
<evidence type="ECO:0000256" key="1">
    <source>
        <dbReference type="SAM" id="MobiDB-lite"/>
    </source>
</evidence>
<comment type="caution">
    <text evidence="2">The sequence shown here is derived from an EMBL/GenBank/DDBJ whole genome shotgun (WGS) entry which is preliminary data.</text>
</comment>
<dbReference type="RefSeq" id="WP_226746958.1">
    <property type="nucleotide sequence ID" value="NZ_JAJATZ010000001.1"/>
</dbReference>
<gene>
    <name evidence="2" type="ORF">LGQ03_01435</name>
</gene>
<dbReference type="Proteomes" id="UP001138961">
    <property type="component" value="Unassembled WGS sequence"/>
</dbReference>
<sequence length="112" mass="12313">MTGRDYPTTPDGRYFVAKGRLWRKTNPALDDTTRRAAIKRLMQARRAVGQAATPEAVATARAAVDAAKRDLGERGPVWWDDGSPDEGGKHPRNTSYAAWWSGLSDEARDAAQ</sequence>
<dbReference type="EMBL" id="JAJATZ010000001">
    <property type="protein sequence ID" value="MCB5197894.1"/>
    <property type="molecule type" value="Genomic_DNA"/>
</dbReference>
<reference evidence="2" key="1">
    <citation type="submission" date="2021-10" db="EMBL/GenBank/DDBJ databases">
        <title>Loktanella gaetbuli sp. nov., isolated from a tidal flat.</title>
        <authorList>
            <person name="Park S."/>
            <person name="Yoon J.-H."/>
        </authorList>
    </citation>
    <scope>NUCLEOTIDE SEQUENCE</scope>
    <source>
        <strain evidence="2">TSTF-M6</strain>
    </source>
</reference>
<evidence type="ECO:0000313" key="3">
    <source>
        <dbReference type="Proteomes" id="UP001138961"/>
    </source>
</evidence>
<keyword evidence="3" id="KW-1185">Reference proteome</keyword>
<proteinExistence type="predicted"/>
<accession>A0ABS8BQL7</accession>
<feature type="region of interest" description="Disordered" evidence="1">
    <location>
        <begin position="73"/>
        <end position="112"/>
    </location>
</feature>
<organism evidence="2 3">
    <name type="scientific">Loktanella gaetbuli</name>
    <dbReference type="NCBI Taxonomy" id="2881335"/>
    <lineage>
        <taxon>Bacteria</taxon>
        <taxon>Pseudomonadati</taxon>
        <taxon>Pseudomonadota</taxon>
        <taxon>Alphaproteobacteria</taxon>
        <taxon>Rhodobacterales</taxon>
        <taxon>Roseobacteraceae</taxon>
        <taxon>Loktanella</taxon>
    </lineage>
</organism>
<protein>
    <submittedName>
        <fullName evidence="2">Uncharacterized protein</fullName>
    </submittedName>
</protein>